<accession>A0A6A6HU12</accession>
<sequence length="398" mass="46274">MAEIAVSLHPTGRPTCGQCGTVHRERLDQIHAQSRCFKCKRQFRLPEGFRPLRFSAPIGIPTDWGRETDSKVLCIEQLLELLRNWLVFAEEMLLDDGKLPLEAAPYMLDILEVTDQLETCLLPQKERFHSVKVDRMRASFRETHEKLAAKLPEGWKFTPVAEVSRLMPPELVPQYLLEKYHHDVEVPKNEEQMRDLLIKLQQAYEVTNEQDIRIERLTLFAYRPAPNPSCNSMWFVRGIAPHWKPPLIDDEVKAIMDEQVKRLAERRDDFIKLAPFYEDHLKPFFDKANQTRQSKPKKKRSEALRDVDGYQQAPIFGGFDGIGIAWRGWFNYWNPCGYCSDTYDFPKGHKRNNDKDSWNGYLSSRRAWACAEAAMATIGYFLASSMWEEFQKVNSGSV</sequence>
<reference evidence="1" key="1">
    <citation type="journal article" date="2020" name="Stud. Mycol.">
        <title>101 Dothideomycetes genomes: a test case for predicting lifestyles and emergence of pathogens.</title>
        <authorList>
            <person name="Haridas S."/>
            <person name="Albert R."/>
            <person name="Binder M."/>
            <person name="Bloem J."/>
            <person name="Labutti K."/>
            <person name="Salamov A."/>
            <person name="Andreopoulos B."/>
            <person name="Baker S."/>
            <person name="Barry K."/>
            <person name="Bills G."/>
            <person name="Bluhm B."/>
            <person name="Cannon C."/>
            <person name="Castanera R."/>
            <person name="Culley D."/>
            <person name="Daum C."/>
            <person name="Ezra D."/>
            <person name="Gonzalez J."/>
            <person name="Henrissat B."/>
            <person name="Kuo A."/>
            <person name="Liang C."/>
            <person name="Lipzen A."/>
            <person name="Lutzoni F."/>
            <person name="Magnuson J."/>
            <person name="Mondo S."/>
            <person name="Nolan M."/>
            <person name="Ohm R."/>
            <person name="Pangilinan J."/>
            <person name="Park H.-J."/>
            <person name="Ramirez L."/>
            <person name="Alfaro M."/>
            <person name="Sun H."/>
            <person name="Tritt A."/>
            <person name="Yoshinaga Y."/>
            <person name="Zwiers L.-H."/>
            <person name="Turgeon B."/>
            <person name="Goodwin S."/>
            <person name="Spatafora J."/>
            <person name="Crous P."/>
            <person name="Grigoriev I."/>
        </authorList>
    </citation>
    <scope>NUCLEOTIDE SEQUENCE</scope>
    <source>
        <strain evidence="1">CBS 122368</strain>
    </source>
</reference>
<dbReference type="Proteomes" id="UP000800094">
    <property type="component" value="Unassembled WGS sequence"/>
</dbReference>
<dbReference type="GeneID" id="54587497"/>
<keyword evidence="2" id="KW-1185">Reference proteome</keyword>
<dbReference type="RefSeq" id="XP_033676505.1">
    <property type="nucleotide sequence ID" value="XM_033834167.1"/>
</dbReference>
<protein>
    <submittedName>
        <fullName evidence="1">Uncharacterized protein</fullName>
    </submittedName>
</protein>
<name>A0A6A6HU12_9PLEO</name>
<organism evidence="1 2">
    <name type="scientific">Trematosphaeria pertusa</name>
    <dbReference type="NCBI Taxonomy" id="390896"/>
    <lineage>
        <taxon>Eukaryota</taxon>
        <taxon>Fungi</taxon>
        <taxon>Dikarya</taxon>
        <taxon>Ascomycota</taxon>
        <taxon>Pezizomycotina</taxon>
        <taxon>Dothideomycetes</taxon>
        <taxon>Pleosporomycetidae</taxon>
        <taxon>Pleosporales</taxon>
        <taxon>Massarineae</taxon>
        <taxon>Trematosphaeriaceae</taxon>
        <taxon>Trematosphaeria</taxon>
    </lineage>
</organism>
<dbReference type="EMBL" id="ML987211">
    <property type="protein sequence ID" value="KAF2241501.1"/>
    <property type="molecule type" value="Genomic_DNA"/>
</dbReference>
<dbReference type="AlphaFoldDB" id="A0A6A6HU12"/>
<evidence type="ECO:0000313" key="2">
    <source>
        <dbReference type="Proteomes" id="UP000800094"/>
    </source>
</evidence>
<gene>
    <name evidence="1" type="ORF">BU26DRAFT_571658</name>
</gene>
<evidence type="ECO:0000313" key="1">
    <source>
        <dbReference type="EMBL" id="KAF2241501.1"/>
    </source>
</evidence>
<proteinExistence type="predicted"/>